<accession>A0A067SX36</accession>
<feature type="region of interest" description="Disordered" evidence="1">
    <location>
        <begin position="383"/>
        <end position="414"/>
    </location>
</feature>
<dbReference type="Proteomes" id="UP000027222">
    <property type="component" value="Unassembled WGS sequence"/>
</dbReference>
<proteinExistence type="predicted"/>
<name>A0A067SX36_GALM3</name>
<gene>
    <name evidence="2" type="ORF">GALMADRAFT_483487</name>
</gene>
<evidence type="ECO:0000313" key="3">
    <source>
        <dbReference type="Proteomes" id="UP000027222"/>
    </source>
</evidence>
<sequence length="414" mass="47454">MSGVILWLWSKTVTRVLYHPIIWLRNQFFNNGQHDDKRKWLLPLEDILVVWNKKTWIEFDLAWLDVRDNYLTTGQGIHAATTFPLHVPLYDIVSGLGTAIKEHGVEDSVTFVPTVYHCFQEIAQNTHDIHHWQYPYQRHLQALVKRFLKRGTFGYISDVVDGENADLLFDENNLAFLTVMINNRNLEEIVPRTTHFHELQLRVLAFFTVFPMKLLKEPSGQNFPYVIKFDHPGMVTDWGKPALEDFAIQWASIFYMFFKALTNDFIPEKVLVQSFHAHGISKDFIWGGITRLKHIHEAKIDSTLVADCLVATINVCTTTLNTHMADLESTRRPDLLFSAASSFASYMQSQSWIPDSVYTALSQLGPVLIRYGQVVDDLEKNHGQSRMKYVSPQDARDTDADTVSAFGSSEAESG</sequence>
<dbReference type="AlphaFoldDB" id="A0A067SX36"/>
<dbReference type="OrthoDB" id="3235960at2759"/>
<evidence type="ECO:0000313" key="2">
    <source>
        <dbReference type="EMBL" id="KDR75475.1"/>
    </source>
</evidence>
<evidence type="ECO:0000256" key="1">
    <source>
        <dbReference type="SAM" id="MobiDB-lite"/>
    </source>
</evidence>
<organism evidence="2 3">
    <name type="scientific">Galerina marginata (strain CBS 339.88)</name>
    <dbReference type="NCBI Taxonomy" id="685588"/>
    <lineage>
        <taxon>Eukaryota</taxon>
        <taxon>Fungi</taxon>
        <taxon>Dikarya</taxon>
        <taxon>Basidiomycota</taxon>
        <taxon>Agaricomycotina</taxon>
        <taxon>Agaricomycetes</taxon>
        <taxon>Agaricomycetidae</taxon>
        <taxon>Agaricales</taxon>
        <taxon>Agaricineae</taxon>
        <taxon>Strophariaceae</taxon>
        <taxon>Galerina</taxon>
    </lineage>
</organism>
<feature type="compositionally biased region" description="Polar residues" evidence="1">
    <location>
        <begin position="405"/>
        <end position="414"/>
    </location>
</feature>
<protein>
    <submittedName>
        <fullName evidence="2">Uncharacterized protein</fullName>
    </submittedName>
</protein>
<reference evidence="3" key="1">
    <citation type="journal article" date="2014" name="Proc. Natl. Acad. Sci. U.S.A.">
        <title>Extensive sampling of basidiomycete genomes demonstrates inadequacy of the white-rot/brown-rot paradigm for wood decay fungi.</title>
        <authorList>
            <person name="Riley R."/>
            <person name="Salamov A.A."/>
            <person name="Brown D.W."/>
            <person name="Nagy L.G."/>
            <person name="Floudas D."/>
            <person name="Held B.W."/>
            <person name="Levasseur A."/>
            <person name="Lombard V."/>
            <person name="Morin E."/>
            <person name="Otillar R."/>
            <person name="Lindquist E.A."/>
            <person name="Sun H."/>
            <person name="LaButti K.M."/>
            <person name="Schmutz J."/>
            <person name="Jabbour D."/>
            <person name="Luo H."/>
            <person name="Baker S.E."/>
            <person name="Pisabarro A.G."/>
            <person name="Walton J.D."/>
            <person name="Blanchette R.A."/>
            <person name="Henrissat B."/>
            <person name="Martin F."/>
            <person name="Cullen D."/>
            <person name="Hibbett D.S."/>
            <person name="Grigoriev I.V."/>
        </authorList>
    </citation>
    <scope>NUCLEOTIDE SEQUENCE [LARGE SCALE GENOMIC DNA]</scope>
    <source>
        <strain evidence="3">CBS 339.88</strain>
    </source>
</reference>
<keyword evidence="3" id="KW-1185">Reference proteome</keyword>
<dbReference type="EMBL" id="KL142380">
    <property type="protein sequence ID" value="KDR75475.1"/>
    <property type="molecule type" value="Genomic_DNA"/>
</dbReference>
<dbReference type="HOGENOM" id="CLU_612566_0_0_1"/>